<keyword evidence="1" id="KW-1133">Transmembrane helix</keyword>
<comment type="caution">
    <text evidence="2">The sequence shown here is derived from an EMBL/GenBank/DDBJ whole genome shotgun (WGS) entry which is preliminary data.</text>
</comment>
<evidence type="ECO:0000313" key="3">
    <source>
        <dbReference type="Proteomes" id="UP000317650"/>
    </source>
</evidence>
<protein>
    <submittedName>
        <fullName evidence="2">Uncharacterized protein</fullName>
    </submittedName>
</protein>
<gene>
    <name evidence="2" type="ORF">C4D60_Mb06t15260</name>
</gene>
<name>A0A4S8INX6_MUSBA</name>
<evidence type="ECO:0000256" key="1">
    <source>
        <dbReference type="SAM" id="Phobius"/>
    </source>
</evidence>
<evidence type="ECO:0000313" key="2">
    <source>
        <dbReference type="EMBL" id="THU49979.1"/>
    </source>
</evidence>
<accession>A0A4S8INX6</accession>
<proteinExistence type="predicted"/>
<dbReference type="EMBL" id="PYDT01000009">
    <property type="protein sequence ID" value="THU49979.1"/>
    <property type="molecule type" value="Genomic_DNA"/>
</dbReference>
<reference evidence="2 3" key="1">
    <citation type="journal article" date="2019" name="Nat. Plants">
        <title>Genome sequencing of Musa balbisiana reveals subgenome evolution and function divergence in polyploid bananas.</title>
        <authorList>
            <person name="Yao X."/>
        </authorList>
    </citation>
    <scope>NUCLEOTIDE SEQUENCE [LARGE SCALE GENOMIC DNA]</scope>
    <source>
        <strain evidence="3">cv. DH-PKW</strain>
        <tissue evidence="2">Leaves</tissue>
    </source>
</reference>
<keyword evidence="1" id="KW-0472">Membrane</keyword>
<keyword evidence="3" id="KW-1185">Reference proteome</keyword>
<organism evidence="2 3">
    <name type="scientific">Musa balbisiana</name>
    <name type="common">Banana</name>
    <dbReference type="NCBI Taxonomy" id="52838"/>
    <lineage>
        <taxon>Eukaryota</taxon>
        <taxon>Viridiplantae</taxon>
        <taxon>Streptophyta</taxon>
        <taxon>Embryophyta</taxon>
        <taxon>Tracheophyta</taxon>
        <taxon>Spermatophyta</taxon>
        <taxon>Magnoliopsida</taxon>
        <taxon>Liliopsida</taxon>
        <taxon>Zingiberales</taxon>
        <taxon>Musaceae</taxon>
        <taxon>Musa</taxon>
    </lineage>
</organism>
<feature type="transmembrane region" description="Helical" evidence="1">
    <location>
        <begin position="12"/>
        <end position="32"/>
    </location>
</feature>
<keyword evidence="1" id="KW-0812">Transmembrane</keyword>
<dbReference type="AlphaFoldDB" id="A0A4S8INX6"/>
<dbReference type="Proteomes" id="UP000317650">
    <property type="component" value="Chromosome 6"/>
</dbReference>
<sequence>MSKHHDKLAKALLVYYDLLAFWMTILSTNPTARLDYFGWKQKPLLSSDSILEFIAAQHA</sequence>